<evidence type="ECO:0000313" key="3">
    <source>
        <dbReference type="EMBL" id="GBN13213.1"/>
    </source>
</evidence>
<dbReference type="PANTHER" id="PTHR47326:SF1">
    <property type="entry name" value="HTH PSQ-TYPE DOMAIN-CONTAINING PROTEIN"/>
    <property type="match status" value="1"/>
</dbReference>
<organism evidence="1 5">
    <name type="scientific">Araneus ventricosus</name>
    <name type="common">Orbweaver spider</name>
    <name type="synonym">Epeira ventricosa</name>
    <dbReference type="NCBI Taxonomy" id="182803"/>
    <lineage>
        <taxon>Eukaryota</taxon>
        <taxon>Metazoa</taxon>
        <taxon>Ecdysozoa</taxon>
        <taxon>Arthropoda</taxon>
        <taxon>Chelicerata</taxon>
        <taxon>Arachnida</taxon>
        <taxon>Araneae</taxon>
        <taxon>Araneomorphae</taxon>
        <taxon>Entelegynae</taxon>
        <taxon>Araneoidea</taxon>
        <taxon>Araneidae</taxon>
        <taxon>Araneus</taxon>
    </lineage>
</organism>
<name>A0A4Y2LGU7_ARAVE</name>
<dbReference type="GO" id="GO:0003676">
    <property type="term" value="F:nucleic acid binding"/>
    <property type="evidence" value="ECO:0007669"/>
    <property type="project" value="InterPro"/>
</dbReference>
<dbReference type="AlphaFoldDB" id="A0A4Y2LGU7"/>
<comment type="caution">
    <text evidence="1">The sequence shown here is derived from an EMBL/GenBank/DDBJ whole genome shotgun (WGS) entry which is preliminary data.</text>
</comment>
<accession>A0A4Y2LGU7</accession>
<reference evidence="1 5" key="1">
    <citation type="journal article" date="2019" name="Sci. Rep.">
        <title>Orb-weaving spider Araneus ventricosus genome elucidates the spidroin gene catalogue.</title>
        <authorList>
            <person name="Kono N."/>
            <person name="Nakamura H."/>
            <person name="Ohtoshi R."/>
            <person name="Moran D.A.P."/>
            <person name="Shinohara A."/>
            <person name="Yoshida Y."/>
            <person name="Fujiwara M."/>
            <person name="Mori M."/>
            <person name="Tomita M."/>
            <person name="Arakawa K."/>
        </authorList>
    </citation>
    <scope>NUCLEOTIDE SEQUENCE [LARGE SCALE GENOMIC DNA]</scope>
</reference>
<dbReference type="InterPro" id="IPR036397">
    <property type="entry name" value="RNaseH_sf"/>
</dbReference>
<dbReference type="EMBL" id="BGPR01118545">
    <property type="protein sequence ID" value="GBN13213.1"/>
    <property type="molecule type" value="Genomic_DNA"/>
</dbReference>
<gene>
    <name evidence="1" type="ORF">AVEN_102676_1</name>
    <name evidence="4" type="ORF">AVEN_129660_1</name>
    <name evidence="2" type="ORF">AVEN_245769_1</name>
    <name evidence="3" type="ORF">AVEN_70292_1</name>
</gene>
<evidence type="ECO:0000313" key="1">
    <source>
        <dbReference type="EMBL" id="GBN13163.1"/>
    </source>
</evidence>
<dbReference type="EMBL" id="BGPR01118550">
    <property type="protein sequence ID" value="GBN13231.1"/>
    <property type="molecule type" value="Genomic_DNA"/>
</dbReference>
<keyword evidence="5" id="KW-1185">Reference proteome</keyword>
<evidence type="ECO:0000313" key="4">
    <source>
        <dbReference type="EMBL" id="GBN13231.1"/>
    </source>
</evidence>
<dbReference type="EMBL" id="BGPR01118529">
    <property type="protein sequence ID" value="GBN13163.1"/>
    <property type="molecule type" value="Genomic_DNA"/>
</dbReference>
<protein>
    <submittedName>
        <fullName evidence="1">Uncharacterized protein</fullName>
    </submittedName>
</protein>
<proteinExistence type="predicted"/>
<sequence length="105" mass="11911">MADLDDVPLLSWPPRSPDHAPCDLFLWGCVKHKVYVLTTLQALHERITAAVTYIDGNMLLNVWAELDYRWDVCRVTKGAHINICSLESVCIFSCITHLSTSYTCK</sequence>
<evidence type="ECO:0000313" key="2">
    <source>
        <dbReference type="EMBL" id="GBN13169.1"/>
    </source>
</evidence>
<dbReference type="EMBL" id="BGPR01118530">
    <property type="protein sequence ID" value="GBN13169.1"/>
    <property type="molecule type" value="Genomic_DNA"/>
</dbReference>
<dbReference type="Gene3D" id="3.30.420.10">
    <property type="entry name" value="Ribonuclease H-like superfamily/Ribonuclease H"/>
    <property type="match status" value="1"/>
</dbReference>
<dbReference type="Proteomes" id="UP000499080">
    <property type="component" value="Unassembled WGS sequence"/>
</dbReference>
<dbReference type="PANTHER" id="PTHR47326">
    <property type="entry name" value="TRANSPOSABLE ELEMENT TC3 TRANSPOSASE-LIKE PROTEIN"/>
    <property type="match status" value="1"/>
</dbReference>
<evidence type="ECO:0000313" key="5">
    <source>
        <dbReference type="Proteomes" id="UP000499080"/>
    </source>
</evidence>